<dbReference type="EMBL" id="CAICTM010002011">
    <property type="protein sequence ID" value="CAB9527531.1"/>
    <property type="molecule type" value="Genomic_DNA"/>
</dbReference>
<gene>
    <name evidence="1" type="ORF">SEMRO_2013_G310971.1</name>
</gene>
<protein>
    <submittedName>
        <fullName evidence="1">Uncharacterized protein</fullName>
    </submittedName>
</protein>
<proteinExistence type="predicted"/>
<keyword evidence="2" id="KW-1185">Reference proteome</keyword>
<evidence type="ECO:0000313" key="1">
    <source>
        <dbReference type="EMBL" id="CAB9527531.1"/>
    </source>
</evidence>
<organism evidence="1 2">
    <name type="scientific">Seminavis robusta</name>
    <dbReference type="NCBI Taxonomy" id="568900"/>
    <lineage>
        <taxon>Eukaryota</taxon>
        <taxon>Sar</taxon>
        <taxon>Stramenopiles</taxon>
        <taxon>Ochrophyta</taxon>
        <taxon>Bacillariophyta</taxon>
        <taxon>Bacillariophyceae</taxon>
        <taxon>Bacillariophycidae</taxon>
        <taxon>Naviculales</taxon>
        <taxon>Naviculaceae</taxon>
        <taxon>Seminavis</taxon>
    </lineage>
</organism>
<name>A0A9N8HVN5_9STRA</name>
<dbReference type="AlphaFoldDB" id="A0A9N8HVN5"/>
<evidence type="ECO:0000313" key="2">
    <source>
        <dbReference type="Proteomes" id="UP001153069"/>
    </source>
</evidence>
<accession>A0A9N8HVN5</accession>
<comment type="caution">
    <text evidence="1">The sequence shown here is derived from an EMBL/GenBank/DDBJ whole genome shotgun (WGS) entry which is preliminary data.</text>
</comment>
<sequence>MLSRLQIGLEVPYWVGGLLIHSICLYEIHKTFHSCPGYYYKYHKFHHPCNDCACATCVGQCGRICRVMLCAHFTLGRTVAAILLQPHGRSTLLSFNLDSTLSVFNLVIHTPKSELFLASGCLPRIIGNVMPSLKKISSMQLGL</sequence>
<dbReference type="Proteomes" id="UP001153069">
    <property type="component" value="Unassembled WGS sequence"/>
</dbReference>
<reference evidence="1" key="1">
    <citation type="submission" date="2020-06" db="EMBL/GenBank/DDBJ databases">
        <authorList>
            <consortium name="Plant Systems Biology data submission"/>
        </authorList>
    </citation>
    <scope>NUCLEOTIDE SEQUENCE</scope>
    <source>
        <strain evidence="1">D6</strain>
    </source>
</reference>